<dbReference type="SUPFAM" id="SSF48113">
    <property type="entry name" value="Heme-dependent peroxidases"/>
    <property type="match status" value="1"/>
</dbReference>
<feature type="disulfide bond" evidence="17">
    <location>
        <begin position="153"/>
        <end position="345"/>
    </location>
</feature>
<evidence type="ECO:0000256" key="5">
    <source>
        <dbReference type="ARBA" id="ARBA00022617"/>
    </source>
</evidence>
<dbReference type="GO" id="GO:0020037">
    <property type="term" value="F:heme binding"/>
    <property type="evidence" value="ECO:0007669"/>
    <property type="project" value="UniProtKB-UniRule"/>
</dbReference>
<evidence type="ECO:0000259" key="20">
    <source>
        <dbReference type="PROSITE" id="PS50873"/>
    </source>
</evidence>
<comment type="caution">
    <text evidence="21">The sequence shown here is derived from an EMBL/GenBank/DDBJ whole genome shotgun (WGS) entry which is preliminary data.</text>
</comment>
<keyword evidence="18" id="KW-0376">Hydrogen peroxide</keyword>
<evidence type="ECO:0000256" key="2">
    <source>
        <dbReference type="ARBA" id="ARBA00004613"/>
    </source>
</evidence>
<dbReference type="FunFam" id="1.10.420.10:FF:000006">
    <property type="entry name" value="Peroxidase"/>
    <property type="match status" value="1"/>
</dbReference>
<dbReference type="EMBL" id="DUZY01000005">
    <property type="protein sequence ID" value="DAD40153.1"/>
    <property type="molecule type" value="Genomic_DNA"/>
</dbReference>
<proteinExistence type="inferred from homology"/>
<keyword evidence="18" id="KW-0964">Secreted</keyword>
<evidence type="ECO:0000256" key="19">
    <source>
        <dbReference type="SAM" id="Phobius"/>
    </source>
</evidence>
<comment type="cofactor">
    <cofactor evidence="15 18">
        <name>heme b</name>
        <dbReference type="ChEBI" id="CHEBI:60344"/>
    </cofactor>
    <text evidence="15 18">Binds 1 heme b (iron(II)-protoporphyrin IX) group per subunit.</text>
</comment>
<keyword evidence="8 15" id="KW-0106">Calcium</keyword>
<evidence type="ECO:0000313" key="21">
    <source>
        <dbReference type="EMBL" id="DAD40153.1"/>
    </source>
</evidence>
<dbReference type="EC" id="1.11.1.7" evidence="3 18"/>
<keyword evidence="4 18" id="KW-0575">Peroxidase</keyword>
<keyword evidence="9 18" id="KW-0560">Oxidoreductase</keyword>
<comment type="cofactor">
    <cofactor evidence="15 18">
        <name>Ca(2+)</name>
        <dbReference type="ChEBI" id="CHEBI:29108"/>
    </cofactor>
    <text evidence="15 18">Binds 2 calcium ions per subunit.</text>
</comment>
<dbReference type="PROSITE" id="PS50873">
    <property type="entry name" value="PEROXIDASE_4"/>
    <property type="match status" value="1"/>
</dbReference>
<keyword evidence="19" id="KW-1133">Transmembrane helix</keyword>
<feature type="binding site" evidence="15">
    <location>
        <position position="96"/>
    </location>
    <ligand>
        <name>Ca(2+)</name>
        <dbReference type="ChEBI" id="CHEBI:29108"/>
        <label>1</label>
    </ligand>
</feature>
<comment type="function">
    <text evidence="18">Removal of H(2)O(2), oxidation of toxic reductants, biosynthesis and degradation of lignin, suberization, auxin catabolism, response to environmental stresses such as wounding, pathogen attack and oxidative stress.</text>
</comment>
<evidence type="ECO:0000256" key="10">
    <source>
        <dbReference type="ARBA" id="ARBA00023004"/>
    </source>
</evidence>
<feature type="disulfide bond" evidence="17">
    <location>
        <begin position="97"/>
        <end position="102"/>
    </location>
</feature>
<evidence type="ECO:0000313" key="22">
    <source>
        <dbReference type="Proteomes" id="UP000607653"/>
    </source>
</evidence>
<accession>A0A822Z6G3</accession>
<reference evidence="21 22" key="1">
    <citation type="journal article" date="2020" name="Mol. Biol. Evol.">
        <title>Distinct Expression and Methylation Patterns for Genes with Different Fates following a Single Whole-Genome Duplication in Flowering Plants.</title>
        <authorList>
            <person name="Shi T."/>
            <person name="Rahmani R.S."/>
            <person name="Gugger P.F."/>
            <person name="Wang M."/>
            <person name="Li H."/>
            <person name="Zhang Y."/>
            <person name="Li Z."/>
            <person name="Wang Q."/>
            <person name="Van de Peer Y."/>
            <person name="Marchal K."/>
            <person name="Chen J."/>
        </authorList>
    </citation>
    <scope>NUCLEOTIDE SEQUENCE [LARGE SCALE GENOMIC DNA]</scope>
    <source>
        <tissue evidence="21">Leaf</tissue>
    </source>
</reference>
<keyword evidence="22" id="KW-1185">Reference proteome</keyword>
<dbReference type="GO" id="GO:0046872">
    <property type="term" value="F:metal ion binding"/>
    <property type="evidence" value="ECO:0007669"/>
    <property type="project" value="UniProtKB-UniRule"/>
</dbReference>
<feature type="domain" description="Plant heme peroxidase family profile" evidence="20">
    <location>
        <begin position="58"/>
        <end position="349"/>
    </location>
</feature>
<evidence type="ECO:0000256" key="18">
    <source>
        <dbReference type="RuleBase" id="RU362060"/>
    </source>
</evidence>
<sequence>MELRSHKHSTSVDLTLLTSSSIIHSIPSTSMAFSSLITLFSILLFLMGMASGQLSSSNFYATSCPTALSTIQSEVNSAVARERRMGASLLRLHFHDCFVTGCDASLLLDDDSTTGFTGEKTAAPNLNSVRGYEVIDAIKTKLETTECPGVVSCADILAVAARDAVVALGGTSWTVQLGRRDSTTANFALANSGGLPFFDSDLSTLIKNFTDKGFTETEFVALSAHSVGLAKCLTFRNRIDNDANIDSTFHGFLKSTCDQGGDGFFHNLDNTTDTTFDNAYFTNLLDNKGLLHSDQELFSGGSTDAQVRAYSTNSAAFFSDFGNAMIKMGSLDVSTGTAGQIRTNCRKVNT</sequence>
<dbReference type="GO" id="GO:0042744">
    <property type="term" value="P:hydrogen peroxide catabolic process"/>
    <property type="evidence" value="ECO:0007669"/>
    <property type="project" value="UniProtKB-KW"/>
</dbReference>
<evidence type="ECO:0000256" key="14">
    <source>
        <dbReference type="PIRSR" id="PIRSR600823-2"/>
    </source>
</evidence>
<dbReference type="InterPro" id="IPR000823">
    <property type="entry name" value="Peroxidase_pln"/>
</dbReference>
<dbReference type="GO" id="GO:0006979">
    <property type="term" value="P:response to oxidative stress"/>
    <property type="evidence" value="ECO:0007669"/>
    <property type="project" value="UniProtKB-UniRule"/>
</dbReference>
<keyword evidence="10 15" id="KW-0408">Iron</keyword>
<dbReference type="GO" id="GO:0140825">
    <property type="term" value="F:lactoperoxidase activity"/>
    <property type="evidence" value="ECO:0007669"/>
    <property type="project" value="UniProtKB-EC"/>
</dbReference>
<feature type="binding site" evidence="15">
    <location>
        <position position="105"/>
    </location>
    <ligand>
        <name>Ca(2+)</name>
        <dbReference type="ChEBI" id="CHEBI:29108"/>
        <label>1</label>
    </ligand>
</feature>
<keyword evidence="11 17" id="KW-1015">Disulfide bond</keyword>
<dbReference type="InterPro" id="IPR033905">
    <property type="entry name" value="Secretory_peroxidase"/>
</dbReference>
<evidence type="ECO:0000256" key="9">
    <source>
        <dbReference type="ARBA" id="ARBA00023002"/>
    </source>
</evidence>
<keyword evidence="19" id="KW-0812">Transmembrane</keyword>
<dbReference type="Proteomes" id="UP000607653">
    <property type="component" value="Unassembled WGS sequence"/>
</dbReference>
<evidence type="ECO:0000256" key="12">
    <source>
        <dbReference type="ARBA" id="ARBA00023180"/>
    </source>
</evidence>
<dbReference type="Pfam" id="PF00141">
    <property type="entry name" value="peroxidase"/>
    <property type="match status" value="1"/>
</dbReference>
<evidence type="ECO:0000256" key="15">
    <source>
        <dbReference type="PIRSR" id="PIRSR600823-3"/>
    </source>
</evidence>
<feature type="binding site" evidence="15">
    <location>
        <position position="269"/>
    </location>
    <ligand>
        <name>Ca(2+)</name>
        <dbReference type="ChEBI" id="CHEBI:29108"/>
        <label>2</label>
    </ligand>
</feature>
<dbReference type="InterPro" id="IPR002016">
    <property type="entry name" value="Haem_peroxidase"/>
</dbReference>
<evidence type="ECO:0000256" key="3">
    <source>
        <dbReference type="ARBA" id="ARBA00012313"/>
    </source>
</evidence>
<dbReference type="Gene3D" id="1.10.520.10">
    <property type="match status" value="1"/>
</dbReference>
<evidence type="ECO:0000256" key="16">
    <source>
        <dbReference type="PIRSR" id="PIRSR600823-4"/>
    </source>
</evidence>
<keyword evidence="6 15" id="KW-0479">Metal-binding</keyword>
<dbReference type="AlphaFoldDB" id="A0A822Z6G3"/>
<comment type="subcellular location">
    <subcellularLocation>
        <location evidence="2 18">Secreted</location>
    </subcellularLocation>
</comment>
<feature type="binding site" evidence="15">
    <location>
        <position position="272"/>
    </location>
    <ligand>
        <name>Ca(2+)</name>
        <dbReference type="ChEBI" id="CHEBI:29108"/>
        <label>2</label>
    </ligand>
</feature>
<feature type="binding site" evidence="15">
    <location>
        <position position="103"/>
    </location>
    <ligand>
        <name>Ca(2+)</name>
        <dbReference type="ChEBI" id="CHEBI:29108"/>
        <label>1</label>
    </ligand>
</feature>
<evidence type="ECO:0000256" key="11">
    <source>
        <dbReference type="ARBA" id="ARBA00023157"/>
    </source>
</evidence>
<dbReference type="Gene3D" id="1.10.420.10">
    <property type="entry name" value="Peroxidase, domain 2"/>
    <property type="match status" value="1"/>
</dbReference>
<dbReference type="GO" id="GO:0005576">
    <property type="term" value="C:extracellular region"/>
    <property type="evidence" value="ECO:0007669"/>
    <property type="project" value="UniProtKB-SubCell"/>
</dbReference>
<dbReference type="PRINTS" id="PR00458">
    <property type="entry name" value="PEROXIDASE"/>
</dbReference>
<feature type="transmembrane region" description="Helical" evidence="19">
    <location>
        <begin position="31"/>
        <end position="50"/>
    </location>
</feature>
<dbReference type="CDD" id="cd00693">
    <property type="entry name" value="secretory_peroxidase"/>
    <property type="match status" value="1"/>
</dbReference>
<evidence type="ECO:0000256" key="13">
    <source>
        <dbReference type="PIRSR" id="PIRSR600823-1"/>
    </source>
</evidence>
<feature type="disulfide bond" evidence="17">
    <location>
        <begin position="64"/>
        <end position="147"/>
    </location>
</feature>
<evidence type="ECO:0000256" key="1">
    <source>
        <dbReference type="ARBA" id="ARBA00000189"/>
    </source>
</evidence>
<dbReference type="PRINTS" id="PR00461">
    <property type="entry name" value="PLPEROXIDASE"/>
</dbReference>
<protein>
    <recommendedName>
        <fullName evidence="3 18">Peroxidase</fullName>
        <ecNumber evidence="3 18">1.11.1.7</ecNumber>
    </recommendedName>
</protein>
<feature type="disulfide bond" evidence="17">
    <location>
        <begin position="232"/>
        <end position="257"/>
    </location>
</feature>
<gene>
    <name evidence="21" type="ORF">HUJ06_014476</name>
</gene>
<keyword evidence="5 18" id="KW-0349">Heme</keyword>
<feature type="binding site" evidence="15">
    <location>
        <position position="277"/>
    </location>
    <ligand>
        <name>Ca(2+)</name>
        <dbReference type="ChEBI" id="CHEBI:29108"/>
        <label>2</label>
    </ligand>
</feature>
<dbReference type="InterPro" id="IPR010255">
    <property type="entry name" value="Haem_peroxidase_sf"/>
</dbReference>
<feature type="binding site" evidence="15">
    <location>
        <position position="119"/>
    </location>
    <ligand>
        <name>Ca(2+)</name>
        <dbReference type="ChEBI" id="CHEBI:29108"/>
        <label>1</label>
    </ligand>
</feature>
<keyword evidence="7" id="KW-0732">Signal</keyword>
<dbReference type="InterPro" id="IPR019794">
    <property type="entry name" value="Peroxidases_AS"/>
</dbReference>
<evidence type="ECO:0000256" key="7">
    <source>
        <dbReference type="ARBA" id="ARBA00022729"/>
    </source>
</evidence>
<evidence type="ECO:0000256" key="4">
    <source>
        <dbReference type="ARBA" id="ARBA00022559"/>
    </source>
</evidence>
<feature type="active site" description="Proton acceptor" evidence="13">
    <location>
        <position position="95"/>
    </location>
</feature>
<evidence type="ECO:0000256" key="17">
    <source>
        <dbReference type="PIRSR" id="PIRSR600823-5"/>
    </source>
</evidence>
<feature type="binding site" evidence="14">
    <location>
        <position position="196"/>
    </location>
    <ligand>
        <name>substrate</name>
    </ligand>
</feature>
<name>A0A822Z6G3_NELNU</name>
<evidence type="ECO:0000256" key="8">
    <source>
        <dbReference type="ARBA" id="ARBA00022837"/>
    </source>
</evidence>
<dbReference type="PANTHER" id="PTHR31388:SF247">
    <property type="entry name" value="PEROXIDASE"/>
    <property type="match status" value="1"/>
</dbReference>
<feature type="binding site" evidence="15">
    <location>
        <position position="101"/>
    </location>
    <ligand>
        <name>Ca(2+)</name>
        <dbReference type="ChEBI" id="CHEBI:29108"/>
        <label>1</label>
    </ligand>
</feature>
<keyword evidence="12" id="KW-0325">Glycoprotein</keyword>
<organism evidence="21 22">
    <name type="scientific">Nelumbo nucifera</name>
    <name type="common">Sacred lotus</name>
    <dbReference type="NCBI Taxonomy" id="4432"/>
    <lineage>
        <taxon>Eukaryota</taxon>
        <taxon>Viridiplantae</taxon>
        <taxon>Streptophyta</taxon>
        <taxon>Embryophyta</taxon>
        <taxon>Tracheophyta</taxon>
        <taxon>Spermatophyta</taxon>
        <taxon>Magnoliopsida</taxon>
        <taxon>Proteales</taxon>
        <taxon>Nelumbonaceae</taxon>
        <taxon>Nelumbo</taxon>
    </lineage>
</organism>
<keyword evidence="19" id="KW-0472">Membrane</keyword>
<feature type="binding site" description="axial binding residue" evidence="15">
    <location>
        <position position="225"/>
    </location>
    <ligand>
        <name>heme b</name>
        <dbReference type="ChEBI" id="CHEBI:60344"/>
    </ligand>
    <ligandPart>
        <name>Fe</name>
        <dbReference type="ChEBI" id="CHEBI:18248"/>
    </ligandPart>
</feature>
<comment type="similarity">
    <text evidence="18">Belongs to the peroxidase family. Classical plant (class III) peroxidase subfamily.</text>
</comment>
<feature type="binding site" evidence="15">
    <location>
        <position position="99"/>
    </location>
    <ligand>
        <name>Ca(2+)</name>
        <dbReference type="ChEBI" id="CHEBI:29108"/>
        <label>1</label>
    </ligand>
</feature>
<dbReference type="FunFam" id="1.10.520.10:FF:000009">
    <property type="entry name" value="Peroxidase"/>
    <property type="match status" value="1"/>
</dbReference>
<evidence type="ECO:0000256" key="6">
    <source>
        <dbReference type="ARBA" id="ARBA00022723"/>
    </source>
</evidence>
<dbReference type="PANTHER" id="PTHR31388">
    <property type="entry name" value="PEROXIDASE 72-RELATED"/>
    <property type="match status" value="1"/>
</dbReference>
<feature type="site" description="Transition state stabilizer" evidence="16">
    <location>
        <position position="91"/>
    </location>
</feature>
<dbReference type="PROSITE" id="PS00436">
    <property type="entry name" value="PEROXIDASE_2"/>
    <property type="match status" value="1"/>
</dbReference>
<comment type="catalytic activity">
    <reaction evidence="1 18">
        <text>2 a phenolic donor + H2O2 = 2 a phenolic radical donor + 2 H2O</text>
        <dbReference type="Rhea" id="RHEA:56136"/>
        <dbReference type="ChEBI" id="CHEBI:15377"/>
        <dbReference type="ChEBI" id="CHEBI:16240"/>
        <dbReference type="ChEBI" id="CHEBI:139520"/>
        <dbReference type="ChEBI" id="CHEBI:139521"/>
        <dbReference type="EC" id="1.11.1.7"/>
    </reaction>
</comment>